<dbReference type="EMBL" id="ASHM01006614">
    <property type="protein sequence ID" value="PNY14135.1"/>
    <property type="molecule type" value="Genomic_DNA"/>
</dbReference>
<name>A0A2K3PFX1_TRIPR</name>
<accession>A0A2K3PFX1</accession>
<sequence>MEGSRALKIWLEEYLFSARGAASSGKIERKVVSQALLQKISIEESRSKCNP</sequence>
<gene>
    <name evidence="1" type="ORF">L195_g010809</name>
</gene>
<reference evidence="1 2" key="2">
    <citation type="journal article" date="2017" name="Front. Plant Sci.">
        <title>Gene Classification and Mining of Molecular Markers Useful in Red Clover (Trifolium pratense) Breeding.</title>
        <authorList>
            <person name="Istvanek J."/>
            <person name="Dluhosova J."/>
            <person name="Dluhos P."/>
            <person name="Patkova L."/>
            <person name="Nedelnik J."/>
            <person name="Repkova J."/>
        </authorList>
    </citation>
    <scope>NUCLEOTIDE SEQUENCE [LARGE SCALE GENOMIC DNA]</scope>
    <source>
        <strain evidence="2">cv. Tatra</strain>
        <tissue evidence="1">Young leaves</tissue>
    </source>
</reference>
<reference evidence="1 2" key="1">
    <citation type="journal article" date="2014" name="Am. J. Bot.">
        <title>Genome assembly and annotation for red clover (Trifolium pratense; Fabaceae).</title>
        <authorList>
            <person name="Istvanek J."/>
            <person name="Jaros M."/>
            <person name="Krenek A."/>
            <person name="Repkova J."/>
        </authorList>
    </citation>
    <scope>NUCLEOTIDE SEQUENCE [LARGE SCALE GENOMIC DNA]</scope>
    <source>
        <strain evidence="2">cv. Tatra</strain>
        <tissue evidence="1">Young leaves</tissue>
    </source>
</reference>
<evidence type="ECO:0000313" key="2">
    <source>
        <dbReference type="Proteomes" id="UP000236291"/>
    </source>
</evidence>
<proteinExistence type="predicted"/>
<evidence type="ECO:0000313" key="1">
    <source>
        <dbReference type="EMBL" id="PNY14135.1"/>
    </source>
</evidence>
<organism evidence="1 2">
    <name type="scientific">Trifolium pratense</name>
    <name type="common">Red clover</name>
    <dbReference type="NCBI Taxonomy" id="57577"/>
    <lineage>
        <taxon>Eukaryota</taxon>
        <taxon>Viridiplantae</taxon>
        <taxon>Streptophyta</taxon>
        <taxon>Embryophyta</taxon>
        <taxon>Tracheophyta</taxon>
        <taxon>Spermatophyta</taxon>
        <taxon>Magnoliopsida</taxon>
        <taxon>eudicotyledons</taxon>
        <taxon>Gunneridae</taxon>
        <taxon>Pentapetalae</taxon>
        <taxon>rosids</taxon>
        <taxon>fabids</taxon>
        <taxon>Fabales</taxon>
        <taxon>Fabaceae</taxon>
        <taxon>Papilionoideae</taxon>
        <taxon>50 kb inversion clade</taxon>
        <taxon>NPAAA clade</taxon>
        <taxon>Hologalegina</taxon>
        <taxon>IRL clade</taxon>
        <taxon>Trifolieae</taxon>
        <taxon>Trifolium</taxon>
    </lineage>
</organism>
<dbReference type="Proteomes" id="UP000236291">
    <property type="component" value="Unassembled WGS sequence"/>
</dbReference>
<comment type="caution">
    <text evidence="1">The sequence shown here is derived from an EMBL/GenBank/DDBJ whole genome shotgun (WGS) entry which is preliminary data.</text>
</comment>
<protein>
    <submittedName>
        <fullName evidence="1">Uncharacterized protein</fullName>
    </submittedName>
</protein>
<dbReference type="AlphaFoldDB" id="A0A2K3PFX1"/>